<evidence type="ECO:0000313" key="2">
    <source>
        <dbReference type="Proteomes" id="UP000546162"/>
    </source>
</evidence>
<keyword evidence="2" id="KW-1185">Reference proteome</keyword>
<dbReference type="AlphaFoldDB" id="A0A7W7H4D7"/>
<organism evidence="1 2">
    <name type="scientific">Actinoplanes octamycinicus</name>
    <dbReference type="NCBI Taxonomy" id="135948"/>
    <lineage>
        <taxon>Bacteria</taxon>
        <taxon>Bacillati</taxon>
        <taxon>Actinomycetota</taxon>
        <taxon>Actinomycetes</taxon>
        <taxon>Micromonosporales</taxon>
        <taxon>Micromonosporaceae</taxon>
        <taxon>Actinoplanes</taxon>
    </lineage>
</organism>
<reference evidence="1 2" key="1">
    <citation type="submission" date="2020-08" db="EMBL/GenBank/DDBJ databases">
        <title>Sequencing the genomes of 1000 actinobacteria strains.</title>
        <authorList>
            <person name="Klenk H.-P."/>
        </authorList>
    </citation>
    <scope>NUCLEOTIDE SEQUENCE [LARGE SCALE GENOMIC DNA]</scope>
    <source>
        <strain evidence="1 2">DSM 45809</strain>
    </source>
</reference>
<gene>
    <name evidence="1" type="ORF">BJY16_007232</name>
</gene>
<evidence type="ECO:0000313" key="1">
    <source>
        <dbReference type="EMBL" id="MBB4743773.1"/>
    </source>
</evidence>
<dbReference type="EMBL" id="JACHNB010000001">
    <property type="protein sequence ID" value="MBB4743773.1"/>
    <property type="molecule type" value="Genomic_DNA"/>
</dbReference>
<accession>A0A7W7H4D7</accession>
<protein>
    <submittedName>
        <fullName evidence="1">Uncharacterized protein</fullName>
    </submittedName>
</protein>
<dbReference type="Proteomes" id="UP000546162">
    <property type="component" value="Unassembled WGS sequence"/>
</dbReference>
<proteinExistence type="predicted"/>
<dbReference type="RefSeq" id="WP_260418352.1">
    <property type="nucleotide sequence ID" value="NZ_BAABFG010000005.1"/>
</dbReference>
<name>A0A7W7H4D7_9ACTN</name>
<sequence length="42" mass="4290">MTATAVDYVDGQPGLLDLTAEDVAAGKALYRLSPLAVAGQVQ</sequence>
<comment type="caution">
    <text evidence="1">The sequence shown here is derived from an EMBL/GenBank/DDBJ whole genome shotgun (WGS) entry which is preliminary data.</text>
</comment>